<dbReference type="InterPro" id="IPR026960">
    <property type="entry name" value="RVT-Znf"/>
</dbReference>
<dbReference type="GO" id="GO:0005524">
    <property type="term" value="F:ATP binding"/>
    <property type="evidence" value="ECO:0007669"/>
    <property type="project" value="InterPro"/>
</dbReference>
<feature type="region of interest" description="Disordered" evidence="3">
    <location>
        <begin position="1"/>
        <end position="53"/>
    </location>
</feature>
<protein>
    <recommendedName>
        <fullName evidence="4">Kinesin motor domain-containing protein</fullName>
    </recommendedName>
</protein>
<feature type="compositionally biased region" description="Low complexity" evidence="3">
    <location>
        <begin position="42"/>
        <end position="51"/>
    </location>
</feature>
<feature type="compositionally biased region" description="Low complexity" evidence="3">
    <location>
        <begin position="12"/>
        <end position="31"/>
    </location>
</feature>
<reference evidence="5" key="2">
    <citation type="submission" date="2021-01" db="UniProtKB">
        <authorList>
            <consortium name="EnsemblPlants"/>
        </authorList>
    </citation>
    <scope>IDENTIFICATION</scope>
</reference>
<feature type="compositionally biased region" description="Basic residues" evidence="3">
    <location>
        <begin position="1"/>
        <end position="11"/>
    </location>
</feature>
<feature type="compositionally biased region" description="Polar residues" evidence="3">
    <location>
        <begin position="32"/>
        <end position="41"/>
    </location>
</feature>
<accession>A0A7N2M4X2</accession>
<dbReference type="PANTHER" id="PTHR47968:SF9">
    <property type="entry name" value="KINESIN-LIKE PROTEIN KIN-7K, CHLOROPLASTIC ISOFORM X1"/>
    <property type="match status" value="1"/>
</dbReference>
<dbReference type="GO" id="GO:0008017">
    <property type="term" value="F:microtubule binding"/>
    <property type="evidence" value="ECO:0007669"/>
    <property type="project" value="InterPro"/>
</dbReference>
<dbReference type="SUPFAM" id="SSF52540">
    <property type="entry name" value="P-loop containing nucleoside triphosphate hydrolases"/>
    <property type="match status" value="1"/>
</dbReference>
<dbReference type="PANTHER" id="PTHR47968">
    <property type="entry name" value="CENTROMERE PROTEIN E"/>
    <property type="match status" value="1"/>
</dbReference>
<comment type="caution">
    <text evidence="2">Lacks conserved residue(s) required for the propagation of feature annotation.</text>
</comment>
<dbReference type="PROSITE" id="PS50067">
    <property type="entry name" value="KINESIN_MOTOR_2"/>
    <property type="match status" value="1"/>
</dbReference>
<dbReference type="Proteomes" id="UP000594261">
    <property type="component" value="Chromosome 7"/>
</dbReference>
<dbReference type="Pfam" id="PF13966">
    <property type="entry name" value="zf-RVT"/>
    <property type="match status" value="1"/>
</dbReference>
<dbReference type="InterPro" id="IPR036961">
    <property type="entry name" value="Kinesin_motor_dom_sf"/>
</dbReference>
<evidence type="ECO:0000256" key="3">
    <source>
        <dbReference type="SAM" id="MobiDB-lite"/>
    </source>
</evidence>
<keyword evidence="6" id="KW-1185">Reference proteome</keyword>
<reference evidence="5 6" key="1">
    <citation type="journal article" date="2016" name="G3 (Bethesda)">
        <title>First Draft Assembly and Annotation of the Genome of a California Endemic Oak Quercus lobata Nee (Fagaceae).</title>
        <authorList>
            <person name="Sork V.L."/>
            <person name="Fitz-Gibbon S.T."/>
            <person name="Puiu D."/>
            <person name="Crepeau M."/>
            <person name="Gugger P.F."/>
            <person name="Sherman R."/>
            <person name="Stevens K."/>
            <person name="Langley C.H."/>
            <person name="Pellegrini M."/>
            <person name="Salzberg S.L."/>
        </authorList>
    </citation>
    <scope>NUCLEOTIDE SEQUENCE [LARGE SCALE GENOMIC DNA]</scope>
    <source>
        <strain evidence="5 6">cv. SW786</strain>
    </source>
</reference>
<keyword evidence="1" id="KW-0505">Motor protein</keyword>
<dbReference type="GO" id="GO:0007018">
    <property type="term" value="P:microtubule-based movement"/>
    <property type="evidence" value="ECO:0007669"/>
    <property type="project" value="InterPro"/>
</dbReference>
<dbReference type="InParanoid" id="A0A7N2M4X2"/>
<evidence type="ECO:0000313" key="5">
    <source>
        <dbReference type="EnsemblPlants" id="QL07p024662:mrna"/>
    </source>
</evidence>
<comment type="similarity">
    <text evidence="2">Belongs to the TRAFAC class myosin-kinesin ATPase superfamily. Kinesin family.</text>
</comment>
<dbReference type="Gramene" id="QL07p024662:mrna">
    <property type="protein sequence ID" value="QL07p024662:mrna"/>
    <property type="gene ID" value="QL07p024662"/>
</dbReference>
<dbReference type="EMBL" id="LRBV02000007">
    <property type="status" value="NOT_ANNOTATED_CDS"/>
    <property type="molecule type" value="Genomic_DNA"/>
</dbReference>
<dbReference type="InterPro" id="IPR027640">
    <property type="entry name" value="Kinesin-like_fam"/>
</dbReference>
<sequence length="441" mass="50582">MASKQKSKLKKLGLSSSKAATPSSSTTSSSKQYLDTSIDGQSSPASSSARSKPQYFYSESLPVEGERSKENVTVTVRFRPLSQREIRQGEEIAWYADGETIVRSEHNPTIAYAYDRVFGPTTTTRHVYDVAAQHVISGAMEGINGWDKVCVPIANGGLGIRKITTFNKALLGKWLWRFGKEEDRLWRRVVDSKYGEEWGGWTSKLGRGVHGCGLWRGIRMGWEDFSKNCQFVVGLGNRVRFWQDGWCGGQPFHLAFPRLYGIAIDKEVSVEASLSRQGEKDRRIWDVRFIREFNDWEMDEGLHFLCILGANTPPMDVGDRMRWKLKLNEDFDIRSYYNKLRNSPSIVFPWKAIWKVKAPRRVSFFVWCVAWNKILTGDNLRLRRLVFVDWCIMCRHCGETFDPRFAFWLVELVGEALVSDMEFSSVVHLLVYLEGTESADF</sequence>
<dbReference type="AlphaFoldDB" id="A0A7N2M4X2"/>
<evidence type="ECO:0000313" key="6">
    <source>
        <dbReference type="Proteomes" id="UP000594261"/>
    </source>
</evidence>
<proteinExistence type="inferred from homology"/>
<dbReference type="Gene3D" id="3.40.850.10">
    <property type="entry name" value="Kinesin motor domain"/>
    <property type="match status" value="1"/>
</dbReference>
<evidence type="ECO:0000259" key="4">
    <source>
        <dbReference type="PROSITE" id="PS50067"/>
    </source>
</evidence>
<dbReference type="InterPro" id="IPR001752">
    <property type="entry name" value="Kinesin_motor_dom"/>
</dbReference>
<dbReference type="GO" id="GO:0003777">
    <property type="term" value="F:microtubule motor activity"/>
    <property type="evidence" value="ECO:0007669"/>
    <property type="project" value="InterPro"/>
</dbReference>
<organism evidence="5 6">
    <name type="scientific">Quercus lobata</name>
    <name type="common">Valley oak</name>
    <dbReference type="NCBI Taxonomy" id="97700"/>
    <lineage>
        <taxon>Eukaryota</taxon>
        <taxon>Viridiplantae</taxon>
        <taxon>Streptophyta</taxon>
        <taxon>Embryophyta</taxon>
        <taxon>Tracheophyta</taxon>
        <taxon>Spermatophyta</taxon>
        <taxon>Magnoliopsida</taxon>
        <taxon>eudicotyledons</taxon>
        <taxon>Gunneridae</taxon>
        <taxon>Pentapetalae</taxon>
        <taxon>rosids</taxon>
        <taxon>fabids</taxon>
        <taxon>Fagales</taxon>
        <taxon>Fagaceae</taxon>
        <taxon>Quercus</taxon>
    </lineage>
</organism>
<evidence type="ECO:0000256" key="1">
    <source>
        <dbReference type="ARBA" id="ARBA00023175"/>
    </source>
</evidence>
<dbReference type="InterPro" id="IPR027417">
    <property type="entry name" value="P-loop_NTPase"/>
</dbReference>
<evidence type="ECO:0000256" key="2">
    <source>
        <dbReference type="PROSITE-ProRule" id="PRU00283"/>
    </source>
</evidence>
<name>A0A7N2M4X2_QUELO</name>
<dbReference type="EnsemblPlants" id="QL07p024662:mrna">
    <property type="protein sequence ID" value="QL07p024662:mrna"/>
    <property type="gene ID" value="QL07p024662"/>
</dbReference>
<feature type="domain" description="Kinesin motor" evidence="4">
    <location>
        <begin position="71"/>
        <end position="145"/>
    </location>
</feature>